<evidence type="ECO:0000313" key="2">
    <source>
        <dbReference type="EMBL" id="MDR6202145.1"/>
    </source>
</evidence>
<feature type="domain" description="Calcineurin-like phosphoesterase" evidence="1">
    <location>
        <begin position="1"/>
        <end position="215"/>
    </location>
</feature>
<sequence length="261" mass="29326">MRFQIASDLHLEMLYRFPGYRVIEPVPGADALILAGDIHSHTHAVRMFANWPVKVFYIHGNHECYGAHYYGVTSEIARVAGEAGIIYLDRTAVELQGVRILGTCLWTDYALGGHAPAAMREAERCICDHSVIRVGERKSFTPEIARAEHMKSRAWLQEQLALPFYGTTVVVTHHGPHPKSVHPRYAGDLLSAAFVSELTSLVAQADLWVHGHVHDSFDYKVGKCRVVANPRGYARNRQYAESPDKLEWENPIFNAELVVEV</sequence>
<dbReference type="RefSeq" id="WP_310030356.1">
    <property type="nucleotide sequence ID" value="NZ_JAVIZN010000002.1"/>
</dbReference>
<dbReference type="PANTHER" id="PTHR37844:SF2">
    <property type="entry name" value="SER_THR PROTEIN PHOSPHATASE SUPERFAMILY (AFU_ORTHOLOGUE AFUA_1G14840)"/>
    <property type="match status" value="1"/>
</dbReference>
<protein>
    <submittedName>
        <fullName evidence="2">Phosphodiesterase</fullName>
    </submittedName>
</protein>
<dbReference type="AlphaFoldDB" id="A0ABD5CBX1"/>
<comment type="caution">
    <text evidence="2">The sequence shown here is derived from an EMBL/GenBank/DDBJ whole genome shotgun (WGS) entry which is preliminary data.</text>
</comment>
<evidence type="ECO:0000313" key="3">
    <source>
        <dbReference type="Proteomes" id="UP001245184"/>
    </source>
</evidence>
<dbReference type="EMBL" id="JAVIZN010000002">
    <property type="protein sequence ID" value="MDR6202145.1"/>
    <property type="molecule type" value="Genomic_DNA"/>
</dbReference>
<dbReference type="PANTHER" id="PTHR37844">
    <property type="entry name" value="SER/THR PROTEIN PHOSPHATASE SUPERFAMILY (AFU_ORTHOLOGUE AFUA_1G14840)"/>
    <property type="match status" value="1"/>
</dbReference>
<gene>
    <name evidence="2" type="ORF">QF025_000865</name>
</gene>
<dbReference type="Proteomes" id="UP001245184">
    <property type="component" value="Unassembled WGS sequence"/>
</dbReference>
<dbReference type="SUPFAM" id="SSF56300">
    <property type="entry name" value="Metallo-dependent phosphatases"/>
    <property type="match status" value="1"/>
</dbReference>
<organism evidence="2 3">
    <name type="scientific">Paraburkholderia graminis</name>
    <dbReference type="NCBI Taxonomy" id="60548"/>
    <lineage>
        <taxon>Bacteria</taxon>
        <taxon>Pseudomonadati</taxon>
        <taxon>Pseudomonadota</taxon>
        <taxon>Betaproteobacteria</taxon>
        <taxon>Burkholderiales</taxon>
        <taxon>Burkholderiaceae</taxon>
        <taxon>Paraburkholderia</taxon>
    </lineage>
</organism>
<dbReference type="Gene3D" id="3.60.21.10">
    <property type="match status" value="1"/>
</dbReference>
<dbReference type="Pfam" id="PF00149">
    <property type="entry name" value="Metallophos"/>
    <property type="match status" value="1"/>
</dbReference>
<dbReference type="InterPro" id="IPR004843">
    <property type="entry name" value="Calcineurin-like_PHP"/>
</dbReference>
<dbReference type="GO" id="GO:0016787">
    <property type="term" value="F:hydrolase activity"/>
    <property type="evidence" value="ECO:0007669"/>
    <property type="project" value="UniProtKB-ARBA"/>
</dbReference>
<dbReference type="InterPro" id="IPR029052">
    <property type="entry name" value="Metallo-depent_PP-like"/>
</dbReference>
<evidence type="ECO:0000259" key="1">
    <source>
        <dbReference type="Pfam" id="PF00149"/>
    </source>
</evidence>
<reference evidence="2 3" key="1">
    <citation type="submission" date="2023-08" db="EMBL/GenBank/DDBJ databases">
        <title>Genome sequencing of plant associated microbes to promote plant fitness in Sorghum bicolor and Oryza sativa.</title>
        <authorList>
            <person name="Coleman-Derr D."/>
        </authorList>
    </citation>
    <scope>NUCLEOTIDE SEQUENCE [LARGE SCALE GENOMIC DNA]</scope>
    <source>
        <strain evidence="2 3">SLBN-33</strain>
    </source>
</reference>
<accession>A0ABD5CBX1</accession>
<proteinExistence type="predicted"/>
<name>A0ABD5CBX1_9BURK</name>